<dbReference type="PROSITE" id="PS50987">
    <property type="entry name" value="HTH_ARSR_2"/>
    <property type="match status" value="1"/>
</dbReference>
<gene>
    <name evidence="6" type="ORF">HDF10_002607</name>
</gene>
<dbReference type="EMBL" id="JACHDZ010000004">
    <property type="protein sequence ID" value="MBB5344621.1"/>
    <property type="molecule type" value="Genomic_DNA"/>
</dbReference>
<dbReference type="InterPro" id="IPR011991">
    <property type="entry name" value="ArsR-like_HTH"/>
</dbReference>
<keyword evidence="1" id="KW-0805">Transcription regulation</keyword>
<name>A0A7W8J8W5_9BACT</name>
<evidence type="ECO:0000256" key="3">
    <source>
        <dbReference type="ARBA" id="ARBA00023163"/>
    </source>
</evidence>
<keyword evidence="3" id="KW-0804">Transcription</keyword>
<feature type="region of interest" description="Disordered" evidence="4">
    <location>
        <begin position="111"/>
        <end position="136"/>
    </location>
</feature>
<sequence>MARATTTSDSFNAVAEPRRREILSYLAGAERPVGEIVAALGLPQPSISKHLRVLHDVGLVRMRCQGRQKLYRTNAEAIRPLHEWAATFERYWQHQLLRVKELAEATVRHGAADWNSADSTTPDSKTPGSKPPDSNT</sequence>
<protein>
    <submittedName>
        <fullName evidence="6">DNA-binding transcriptional ArsR family regulator</fullName>
    </submittedName>
</protein>
<dbReference type="AlphaFoldDB" id="A0A7W8J8W5"/>
<dbReference type="PANTHER" id="PTHR33154">
    <property type="entry name" value="TRANSCRIPTIONAL REGULATOR, ARSR FAMILY"/>
    <property type="match status" value="1"/>
</dbReference>
<dbReference type="Proteomes" id="UP000569092">
    <property type="component" value="Unassembled WGS sequence"/>
</dbReference>
<proteinExistence type="predicted"/>
<dbReference type="PANTHER" id="PTHR33154:SF33">
    <property type="entry name" value="TRANSCRIPTIONAL REPRESSOR SDPR"/>
    <property type="match status" value="1"/>
</dbReference>
<evidence type="ECO:0000256" key="1">
    <source>
        <dbReference type="ARBA" id="ARBA00023015"/>
    </source>
</evidence>
<reference evidence="6 7" key="1">
    <citation type="submission" date="2020-08" db="EMBL/GenBank/DDBJ databases">
        <title>Genomic Encyclopedia of Type Strains, Phase IV (KMG-V): Genome sequencing to study the core and pangenomes of soil and plant-associated prokaryotes.</title>
        <authorList>
            <person name="Whitman W."/>
        </authorList>
    </citation>
    <scope>NUCLEOTIDE SEQUENCE [LARGE SCALE GENOMIC DNA]</scope>
    <source>
        <strain evidence="6 7">M8US30</strain>
    </source>
</reference>
<dbReference type="CDD" id="cd00090">
    <property type="entry name" value="HTH_ARSR"/>
    <property type="match status" value="1"/>
</dbReference>
<dbReference type="InterPro" id="IPR051081">
    <property type="entry name" value="HTH_MetalResp_TranReg"/>
</dbReference>
<organism evidence="6 7">
    <name type="scientific">Tunturiibacter lichenicola</name>
    <dbReference type="NCBI Taxonomy" id="2051959"/>
    <lineage>
        <taxon>Bacteria</taxon>
        <taxon>Pseudomonadati</taxon>
        <taxon>Acidobacteriota</taxon>
        <taxon>Terriglobia</taxon>
        <taxon>Terriglobales</taxon>
        <taxon>Acidobacteriaceae</taxon>
        <taxon>Tunturiibacter</taxon>
    </lineage>
</organism>
<evidence type="ECO:0000313" key="7">
    <source>
        <dbReference type="Proteomes" id="UP000569092"/>
    </source>
</evidence>
<dbReference type="PRINTS" id="PR00778">
    <property type="entry name" value="HTHARSR"/>
</dbReference>
<feature type="domain" description="HTH arsR-type" evidence="5">
    <location>
        <begin position="1"/>
        <end position="93"/>
    </location>
</feature>
<evidence type="ECO:0000256" key="4">
    <source>
        <dbReference type="SAM" id="MobiDB-lite"/>
    </source>
</evidence>
<evidence type="ECO:0000259" key="5">
    <source>
        <dbReference type="PROSITE" id="PS50987"/>
    </source>
</evidence>
<dbReference type="GO" id="GO:0003677">
    <property type="term" value="F:DNA binding"/>
    <property type="evidence" value="ECO:0007669"/>
    <property type="project" value="UniProtKB-KW"/>
</dbReference>
<accession>A0A7W8J8W5</accession>
<dbReference type="InterPro" id="IPR036390">
    <property type="entry name" value="WH_DNA-bd_sf"/>
</dbReference>
<dbReference type="GO" id="GO:0003700">
    <property type="term" value="F:DNA-binding transcription factor activity"/>
    <property type="evidence" value="ECO:0007669"/>
    <property type="project" value="InterPro"/>
</dbReference>
<evidence type="ECO:0000256" key="2">
    <source>
        <dbReference type="ARBA" id="ARBA00023125"/>
    </source>
</evidence>
<dbReference type="NCBIfam" id="NF033788">
    <property type="entry name" value="HTH_metalloreg"/>
    <property type="match status" value="1"/>
</dbReference>
<dbReference type="Gene3D" id="1.10.10.10">
    <property type="entry name" value="Winged helix-like DNA-binding domain superfamily/Winged helix DNA-binding domain"/>
    <property type="match status" value="1"/>
</dbReference>
<feature type="compositionally biased region" description="Polar residues" evidence="4">
    <location>
        <begin position="116"/>
        <end position="136"/>
    </location>
</feature>
<evidence type="ECO:0000313" key="6">
    <source>
        <dbReference type="EMBL" id="MBB5344621.1"/>
    </source>
</evidence>
<dbReference type="Pfam" id="PF01022">
    <property type="entry name" value="HTH_5"/>
    <property type="match status" value="1"/>
</dbReference>
<dbReference type="SUPFAM" id="SSF46785">
    <property type="entry name" value="Winged helix' DNA-binding domain"/>
    <property type="match status" value="1"/>
</dbReference>
<keyword evidence="2 6" id="KW-0238">DNA-binding</keyword>
<comment type="caution">
    <text evidence="6">The sequence shown here is derived from an EMBL/GenBank/DDBJ whole genome shotgun (WGS) entry which is preliminary data.</text>
</comment>
<dbReference type="InterPro" id="IPR036388">
    <property type="entry name" value="WH-like_DNA-bd_sf"/>
</dbReference>
<dbReference type="SMART" id="SM00418">
    <property type="entry name" value="HTH_ARSR"/>
    <property type="match status" value="1"/>
</dbReference>
<dbReference type="InterPro" id="IPR001845">
    <property type="entry name" value="HTH_ArsR_DNA-bd_dom"/>
</dbReference>